<dbReference type="AlphaFoldDB" id="W0AC29"/>
<dbReference type="EMBL" id="CP006644">
    <property type="protein sequence ID" value="AHE54626.1"/>
    <property type="molecule type" value="Genomic_DNA"/>
</dbReference>
<protein>
    <recommendedName>
        <fullName evidence="1">VOC domain-containing protein</fullName>
    </recommendedName>
</protein>
<proteinExistence type="predicted"/>
<dbReference type="Pfam" id="PF00903">
    <property type="entry name" value="Glyoxalase"/>
    <property type="match status" value="1"/>
</dbReference>
<dbReference type="eggNOG" id="COG0346">
    <property type="taxonomic scope" value="Bacteria"/>
</dbReference>
<dbReference type="InterPro" id="IPR004360">
    <property type="entry name" value="Glyas_Fos-R_dOase_dom"/>
</dbReference>
<dbReference type="STRING" id="1123269.NX02_14710"/>
<dbReference type="Gene3D" id="3.10.180.10">
    <property type="entry name" value="2,3-Dihydroxybiphenyl 1,2-Dioxygenase, domain 1"/>
    <property type="match status" value="1"/>
</dbReference>
<dbReference type="SUPFAM" id="SSF54593">
    <property type="entry name" value="Glyoxalase/Bleomycin resistance protein/Dihydroxybiphenyl dioxygenase"/>
    <property type="match status" value="1"/>
</dbReference>
<dbReference type="KEGG" id="ssan:NX02_14710"/>
<dbReference type="HOGENOM" id="CLU_046006_12_4_5"/>
<gene>
    <name evidence="2" type="ORF">NX02_14710</name>
</gene>
<reference evidence="2 3" key="1">
    <citation type="submission" date="2013-07" db="EMBL/GenBank/DDBJ databases">
        <title>Completed genome of Sphingomonas sanxanigenens NX02.</title>
        <authorList>
            <person name="Ma T."/>
            <person name="Huang H."/>
            <person name="Wu M."/>
            <person name="Li X."/>
            <person name="Li G."/>
        </authorList>
    </citation>
    <scope>NUCLEOTIDE SEQUENCE [LARGE SCALE GENOMIC DNA]</scope>
    <source>
        <strain evidence="2 3">NX02</strain>
    </source>
</reference>
<dbReference type="InterPro" id="IPR037523">
    <property type="entry name" value="VOC_core"/>
</dbReference>
<name>W0AC29_9SPHN</name>
<feature type="domain" description="VOC" evidence="1">
    <location>
        <begin position="5"/>
        <end position="133"/>
    </location>
</feature>
<dbReference type="Proteomes" id="UP000018851">
    <property type="component" value="Chromosome"/>
</dbReference>
<evidence type="ECO:0000313" key="2">
    <source>
        <dbReference type="EMBL" id="AHE54626.1"/>
    </source>
</evidence>
<accession>W0AC29</accession>
<dbReference type="InterPro" id="IPR029068">
    <property type="entry name" value="Glyas_Bleomycin-R_OHBP_Dase"/>
</dbReference>
<sequence length="135" mass="14471">MGIAAIDHVNVRTAEPARAIAFYRDVLGMRFQPFPGHVDGARGGWMLDDGDHAAVHIGSAALAYPSDDAVPWQAGATQGALHHVALACTDRDAIETRLAAQGVGWTAHRIDAVELTQLFVIDPDGILLELNFHEP</sequence>
<organism evidence="2 3">
    <name type="scientific">Sphingomonas sanxanigenens DSM 19645 = NX02</name>
    <dbReference type="NCBI Taxonomy" id="1123269"/>
    <lineage>
        <taxon>Bacteria</taxon>
        <taxon>Pseudomonadati</taxon>
        <taxon>Pseudomonadota</taxon>
        <taxon>Alphaproteobacteria</taxon>
        <taxon>Sphingomonadales</taxon>
        <taxon>Sphingomonadaceae</taxon>
        <taxon>Sphingomonas</taxon>
    </lineage>
</organism>
<keyword evidence="3" id="KW-1185">Reference proteome</keyword>
<evidence type="ECO:0000259" key="1">
    <source>
        <dbReference type="PROSITE" id="PS51819"/>
    </source>
</evidence>
<dbReference type="RefSeq" id="WP_025292829.1">
    <property type="nucleotide sequence ID" value="NZ_CP006644.1"/>
</dbReference>
<dbReference type="PATRIC" id="fig|1123269.5.peg.2870"/>
<dbReference type="OrthoDB" id="5243302at2"/>
<evidence type="ECO:0000313" key="3">
    <source>
        <dbReference type="Proteomes" id="UP000018851"/>
    </source>
</evidence>
<dbReference type="PROSITE" id="PS51819">
    <property type="entry name" value="VOC"/>
    <property type="match status" value="1"/>
</dbReference>